<comment type="caution">
    <text evidence="1">The sequence shown here is derived from an EMBL/GenBank/DDBJ whole genome shotgun (WGS) entry which is preliminary data.</text>
</comment>
<feature type="non-terminal residue" evidence="1">
    <location>
        <position position="98"/>
    </location>
</feature>
<evidence type="ECO:0000313" key="2">
    <source>
        <dbReference type="Proteomes" id="UP001597168"/>
    </source>
</evidence>
<name>A0ABW3QWT7_9PSEU</name>
<dbReference type="Proteomes" id="UP001597168">
    <property type="component" value="Unassembled WGS sequence"/>
</dbReference>
<protein>
    <submittedName>
        <fullName evidence="1">AraC family transcriptional regulator</fullName>
    </submittedName>
</protein>
<reference evidence="2" key="1">
    <citation type="journal article" date="2019" name="Int. J. Syst. Evol. Microbiol.">
        <title>The Global Catalogue of Microorganisms (GCM) 10K type strain sequencing project: providing services to taxonomists for standard genome sequencing and annotation.</title>
        <authorList>
            <consortium name="The Broad Institute Genomics Platform"/>
            <consortium name="The Broad Institute Genome Sequencing Center for Infectious Disease"/>
            <person name="Wu L."/>
            <person name="Ma J."/>
        </authorList>
    </citation>
    <scope>NUCLEOTIDE SEQUENCE [LARGE SCALE GENOMIC DNA]</scope>
    <source>
        <strain evidence="2">CCUG 60214</strain>
    </source>
</reference>
<gene>
    <name evidence="1" type="ORF">ACFQ3T_19360</name>
</gene>
<organism evidence="1 2">
    <name type="scientific">Saccharothrix hoggarensis</name>
    <dbReference type="NCBI Taxonomy" id="913853"/>
    <lineage>
        <taxon>Bacteria</taxon>
        <taxon>Bacillati</taxon>
        <taxon>Actinomycetota</taxon>
        <taxon>Actinomycetes</taxon>
        <taxon>Pseudonocardiales</taxon>
        <taxon>Pseudonocardiaceae</taxon>
        <taxon>Saccharothrix</taxon>
    </lineage>
</organism>
<accession>A0ABW3QWT7</accession>
<dbReference type="EMBL" id="JBHTLK010000100">
    <property type="protein sequence ID" value="MFD1149297.1"/>
    <property type="molecule type" value="Genomic_DNA"/>
</dbReference>
<dbReference type="Gene3D" id="3.40.50.880">
    <property type="match status" value="1"/>
</dbReference>
<evidence type="ECO:0000313" key="1">
    <source>
        <dbReference type="EMBL" id="MFD1149297.1"/>
    </source>
</evidence>
<proteinExistence type="predicted"/>
<keyword evidence="2" id="KW-1185">Reference proteome</keyword>
<sequence>MSVVAVLALDGVLGFELTIPCLVFGTALAVAGDQRYEVRVCTLGAAADPVDAEAGGLAFRTPWGLDALERADTVFLPARAGFRHDPPSAALDAVRAAA</sequence>
<dbReference type="InterPro" id="IPR029062">
    <property type="entry name" value="Class_I_gatase-like"/>
</dbReference>
<dbReference type="SUPFAM" id="SSF52317">
    <property type="entry name" value="Class I glutamine amidotransferase-like"/>
    <property type="match status" value="1"/>
</dbReference>